<evidence type="ECO:0000256" key="1">
    <source>
        <dbReference type="ARBA" id="ARBA00022649"/>
    </source>
</evidence>
<dbReference type="Gene3D" id="3.30.2310.20">
    <property type="entry name" value="RelE-like"/>
    <property type="match status" value="1"/>
</dbReference>
<keyword evidence="1" id="KW-1277">Toxin-antitoxin system</keyword>
<gene>
    <name evidence="2" type="ORF">KIV10_02105</name>
</gene>
<comment type="caution">
    <text evidence="2">The sequence shown here is derived from an EMBL/GenBank/DDBJ whole genome shotgun (WGS) entry which is preliminary data.</text>
</comment>
<dbReference type="Proteomes" id="UP001297092">
    <property type="component" value="Unassembled WGS sequence"/>
</dbReference>
<organism evidence="2 3">
    <name type="scientific">Aequorivita echinoideorum</name>
    <dbReference type="NCBI Taxonomy" id="1549647"/>
    <lineage>
        <taxon>Bacteria</taxon>
        <taxon>Pseudomonadati</taxon>
        <taxon>Bacteroidota</taxon>
        <taxon>Flavobacteriia</taxon>
        <taxon>Flavobacteriales</taxon>
        <taxon>Flavobacteriaceae</taxon>
        <taxon>Aequorivita</taxon>
    </lineage>
</organism>
<proteinExistence type="predicted"/>
<accession>A0ABS5S1A4</accession>
<dbReference type="RefSeq" id="WP_214111832.1">
    <property type="nucleotide sequence ID" value="NZ_JAHCTB010000001.1"/>
</dbReference>
<evidence type="ECO:0000313" key="3">
    <source>
        <dbReference type="Proteomes" id="UP001297092"/>
    </source>
</evidence>
<protein>
    <submittedName>
        <fullName evidence="2">Type II toxin-antitoxin system RelE/ParE family toxin</fullName>
    </submittedName>
</protein>
<keyword evidence="3" id="KW-1185">Reference proteome</keyword>
<name>A0ABS5S1A4_9FLAO</name>
<sequence length="105" mass="12685">MALTVFWTKFAKEKLAEIFEYYKARAGRNVAQKLINEIIDHTEGLELNPTIGQKEELLYDFPNQFRYLIFKHYKIIYWINSAKDRVDISHIFDTRQNPFKIREIK</sequence>
<dbReference type="InterPro" id="IPR035093">
    <property type="entry name" value="RelE/ParE_toxin_dom_sf"/>
</dbReference>
<dbReference type="EMBL" id="JAHCTB010000001">
    <property type="protein sequence ID" value="MBT0606965.1"/>
    <property type="molecule type" value="Genomic_DNA"/>
</dbReference>
<dbReference type="InterPro" id="IPR007712">
    <property type="entry name" value="RelE/ParE_toxin"/>
</dbReference>
<dbReference type="SUPFAM" id="SSF143011">
    <property type="entry name" value="RelE-like"/>
    <property type="match status" value="1"/>
</dbReference>
<evidence type="ECO:0000313" key="2">
    <source>
        <dbReference type="EMBL" id="MBT0606965.1"/>
    </source>
</evidence>
<reference evidence="2 3" key="1">
    <citation type="submission" date="2021-05" db="EMBL/GenBank/DDBJ databases">
        <title>Aequorivita echinoideorum JCM 30378 genome.</title>
        <authorList>
            <person name="Zhang H."/>
            <person name="Li C."/>
        </authorList>
    </citation>
    <scope>NUCLEOTIDE SEQUENCE [LARGE SCALE GENOMIC DNA]</scope>
    <source>
        <strain evidence="2 3">JCM30378</strain>
    </source>
</reference>
<dbReference type="Pfam" id="PF05016">
    <property type="entry name" value="ParE_toxin"/>
    <property type="match status" value="1"/>
</dbReference>